<evidence type="ECO:0000313" key="6">
    <source>
        <dbReference type="Proteomes" id="UP000277212"/>
    </source>
</evidence>
<feature type="region of interest" description="Disordered" evidence="3">
    <location>
        <begin position="581"/>
        <end position="617"/>
    </location>
</feature>
<evidence type="ECO:0000259" key="4">
    <source>
        <dbReference type="PROSITE" id="PS50048"/>
    </source>
</evidence>
<evidence type="ECO:0000256" key="1">
    <source>
        <dbReference type="ARBA" id="ARBA00022723"/>
    </source>
</evidence>
<keyword evidence="6" id="KW-1185">Reference proteome</keyword>
<dbReference type="Pfam" id="PF04082">
    <property type="entry name" value="Fungal_trans"/>
    <property type="match status" value="1"/>
</dbReference>
<dbReference type="Proteomes" id="UP000277212">
    <property type="component" value="Unassembled WGS sequence"/>
</dbReference>
<dbReference type="STRING" id="2010991.A0A3M2RZH8"/>
<dbReference type="GO" id="GO:0000981">
    <property type="term" value="F:DNA-binding transcription factor activity, RNA polymerase II-specific"/>
    <property type="evidence" value="ECO:0007669"/>
    <property type="project" value="InterPro"/>
</dbReference>
<dbReference type="InterPro" id="IPR007219">
    <property type="entry name" value="XnlR_reg_dom"/>
</dbReference>
<dbReference type="GO" id="GO:0008270">
    <property type="term" value="F:zinc ion binding"/>
    <property type="evidence" value="ECO:0007669"/>
    <property type="project" value="InterPro"/>
</dbReference>
<evidence type="ECO:0000256" key="2">
    <source>
        <dbReference type="ARBA" id="ARBA00023242"/>
    </source>
</evidence>
<dbReference type="InterPro" id="IPR001138">
    <property type="entry name" value="Zn2Cys6_DnaBD"/>
</dbReference>
<dbReference type="PROSITE" id="PS50048">
    <property type="entry name" value="ZN2_CY6_FUNGAL_2"/>
    <property type="match status" value="1"/>
</dbReference>
<feature type="compositionally biased region" description="Polar residues" evidence="3">
    <location>
        <begin position="544"/>
        <end position="569"/>
    </location>
</feature>
<protein>
    <recommendedName>
        <fullName evidence="4">Zn(2)-C6 fungal-type domain-containing protein</fullName>
    </recommendedName>
</protein>
<sequence>MPQPVVKRACDACHRRKVRCNGANPCRNCSGSQLLCTYNAIPQKKGPKGSRAKVISELRETQRQTSLAAKVHQRLTGAPGAPPNYSPEPSTGLLSNEFMKDCLRYFFDNVYGQMPILDRRALEEHMTVMEQGRDVYCLLSALCAFVMLQPGTALPVNDSYNLELHPGANIAASQLLLDECIRVRKANDYHDSINHYVLVTNYLIFACHFALDNHDKAWFYLRETSTMMHMAGMHKEDFYASLEREDATRRRHLYWLVLMTERSYAIQRNRPQTLQSSIRLPGLVDEISNPRMFDVNTFAIRAKLFQPFDNTCLATWKKVQSQFSAAQVTGLQKQLQESAMAFACQDTNLAEMGTNQQWLQNMIWQLTPNNGPDGNEEYMAPARRELLMTIASGLPNMKGMDVLGSGCIESLLQACHLLNDVLYRQPNIRHPFTVSPHDHLQQLLQILGMLRHNHWHYLPLLLTKVVEVLPRLTNPILPNAPENCQMANIDIFDGFGNAGMAQPPMPMYQGQSGATDALGQLPLPMFQAQVERDCKPQMPMYQGQMETPDSMGQMSMFQDQSNTPDSKAQASLAIYQNQITTPDSLANSNGGNGTPPGSQQDNMGSSFVTPPSVVSPGMEYPHNLSNFNVSDMVMSPMGDGTPPSSMNCMPSQQQQQMSMQGDGMCQPQMDNMASRSMRNQSMNAQSMYDLQQTPETAGSYQMQSQAPMASQSQASMSRQRQASMAGQGQASMGVMANEIDFGGLQG</sequence>
<name>A0A3M2RZH8_9HYPO</name>
<dbReference type="GO" id="GO:0003677">
    <property type="term" value="F:DNA binding"/>
    <property type="evidence" value="ECO:0007669"/>
    <property type="project" value="InterPro"/>
</dbReference>
<feature type="region of interest" description="Disordered" evidence="3">
    <location>
        <begin position="539"/>
        <end position="569"/>
    </location>
</feature>
<dbReference type="SUPFAM" id="SSF57701">
    <property type="entry name" value="Zn2/Cys6 DNA-binding domain"/>
    <property type="match status" value="1"/>
</dbReference>
<evidence type="ECO:0000313" key="5">
    <source>
        <dbReference type="EMBL" id="RMJ10720.1"/>
    </source>
</evidence>
<dbReference type="InterPro" id="IPR036864">
    <property type="entry name" value="Zn2-C6_fun-type_DNA-bd_sf"/>
</dbReference>
<dbReference type="PANTHER" id="PTHR31668">
    <property type="entry name" value="GLUCOSE TRANSPORT TRANSCRIPTION REGULATOR RGT1-RELATED-RELATED"/>
    <property type="match status" value="1"/>
</dbReference>
<keyword evidence="1" id="KW-0479">Metal-binding</keyword>
<accession>A0A3M2RZH8</accession>
<comment type="caution">
    <text evidence="5">The sequence shown here is derived from an EMBL/GenBank/DDBJ whole genome shotgun (WGS) entry which is preliminary data.</text>
</comment>
<feature type="compositionally biased region" description="Low complexity" evidence="3">
    <location>
        <begin position="699"/>
        <end position="725"/>
    </location>
</feature>
<dbReference type="OrthoDB" id="4132249at2759"/>
<dbReference type="InterPro" id="IPR050797">
    <property type="entry name" value="Carb_Metab_Trans_Reg"/>
</dbReference>
<organism evidence="5 6">
    <name type="scientific">Fusarium kuroshium</name>
    <dbReference type="NCBI Taxonomy" id="2010991"/>
    <lineage>
        <taxon>Eukaryota</taxon>
        <taxon>Fungi</taxon>
        <taxon>Dikarya</taxon>
        <taxon>Ascomycota</taxon>
        <taxon>Pezizomycotina</taxon>
        <taxon>Sordariomycetes</taxon>
        <taxon>Hypocreomycetidae</taxon>
        <taxon>Hypocreales</taxon>
        <taxon>Nectriaceae</taxon>
        <taxon>Fusarium</taxon>
        <taxon>Fusarium solani species complex</taxon>
    </lineage>
</organism>
<dbReference type="Pfam" id="PF00172">
    <property type="entry name" value="Zn_clus"/>
    <property type="match status" value="1"/>
</dbReference>
<feature type="region of interest" description="Disordered" evidence="3">
    <location>
        <begin position="694"/>
        <end position="730"/>
    </location>
</feature>
<reference evidence="5 6" key="1">
    <citation type="submission" date="2017-06" db="EMBL/GenBank/DDBJ databases">
        <title>Comparative genomic analysis of Ambrosia Fusariam Clade fungi.</title>
        <authorList>
            <person name="Stajich J.E."/>
            <person name="Carrillo J."/>
            <person name="Kijimoto T."/>
            <person name="Eskalen A."/>
            <person name="O'Donnell K."/>
            <person name="Kasson M."/>
        </authorList>
    </citation>
    <scope>NUCLEOTIDE SEQUENCE [LARGE SCALE GENOMIC DNA]</scope>
    <source>
        <strain evidence="5">UCR3666</strain>
    </source>
</reference>
<dbReference type="CDD" id="cd12148">
    <property type="entry name" value="fungal_TF_MHR"/>
    <property type="match status" value="1"/>
</dbReference>
<gene>
    <name evidence="5" type="ORF">CDV36_009644</name>
</gene>
<dbReference type="Gene3D" id="4.10.240.10">
    <property type="entry name" value="Zn(2)-C6 fungal-type DNA-binding domain"/>
    <property type="match status" value="1"/>
</dbReference>
<dbReference type="CDD" id="cd00067">
    <property type="entry name" value="GAL4"/>
    <property type="match status" value="1"/>
</dbReference>
<dbReference type="PANTHER" id="PTHR31668:SF20">
    <property type="entry name" value="ZN(II)2CYS6 TRANSCRIPTION FACTOR (EUROFUNG)"/>
    <property type="match status" value="1"/>
</dbReference>
<keyword evidence="2" id="KW-0539">Nucleus</keyword>
<feature type="compositionally biased region" description="Low complexity" evidence="3">
    <location>
        <begin position="605"/>
        <end position="616"/>
    </location>
</feature>
<evidence type="ECO:0000256" key="3">
    <source>
        <dbReference type="SAM" id="MobiDB-lite"/>
    </source>
</evidence>
<proteinExistence type="predicted"/>
<dbReference type="SMART" id="SM00066">
    <property type="entry name" value="GAL4"/>
    <property type="match status" value="1"/>
</dbReference>
<dbReference type="GO" id="GO:0006351">
    <property type="term" value="P:DNA-templated transcription"/>
    <property type="evidence" value="ECO:0007669"/>
    <property type="project" value="InterPro"/>
</dbReference>
<dbReference type="EMBL" id="NKUJ01000193">
    <property type="protein sequence ID" value="RMJ10720.1"/>
    <property type="molecule type" value="Genomic_DNA"/>
</dbReference>
<feature type="domain" description="Zn(2)-C6 fungal-type" evidence="4">
    <location>
        <begin position="9"/>
        <end position="38"/>
    </location>
</feature>
<dbReference type="PROSITE" id="PS00463">
    <property type="entry name" value="ZN2_CY6_FUNGAL_1"/>
    <property type="match status" value="1"/>
</dbReference>
<dbReference type="AlphaFoldDB" id="A0A3M2RZH8"/>